<dbReference type="AlphaFoldDB" id="A0A3D8JX43"/>
<proteinExistence type="predicted"/>
<sequence length="229" mass="25381">MISTSTFVLLDKLPANTANGYCFEPTYVHYDKRQVTIETAEGRVAASDGNYFGAPLTAQQQSDLVTLLHQYVPISRHSIYDARNAHTQPSQDEQTLCTDREEIYFSCPLENGKTVSVCAKDNTGPDRGYVQYRYGAKGDVFAFPNKNASPVRAVTITDVSEGSVRGLHLKFSKGPYTYVVSSLSPGEVYVTKNGKEIFDKACHASRYKSFSNKIFDGVREAPVSKIDIH</sequence>
<evidence type="ECO:0000313" key="2">
    <source>
        <dbReference type="Proteomes" id="UP000256838"/>
    </source>
</evidence>
<comment type="caution">
    <text evidence="1">The sequence shown here is derived from an EMBL/GenBank/DDBJ whole genome shotgun (WGS) entry which is preliminary data.</text>
</comment>
<dbReference type="Proteomes" id="UP000256838">
    <property type="component" value="Unassembled WGS sequence"/>
</dbReference>
<dbReference type="EMBL" id="QRGA01000010">
    <property type="protein sequence ID" value="RDU97440.1"/>
    <property type="molecule type" value="Genomic_DNA"/>
</dbReference>
<name>A0A3D8JX43_9BURK</name>
<evidence type="ECO:0000313" key="1">
    <source>
        <dbReference type="EMBL" id="RDU97440.1"/>
    </source>
</evidence>
<reference evidence="1 2" key="1">
    <citation type="submission" date="2018-08" db="EMBL/GenBank/DDBJ databases">
        <title>Paraburkholderia sp. DHOM06 isolated from forest soil.</title>
        <authorList>
            <person name="Gao Z.-H."/>
            <person name="Qiu L.-H."/>
        </authorList>
    </citation>
    <scope>NUCLEOTIDE SEQUENCE [LARGE SCALE GENOMIC DNA]</scope>
    <source>
        <strain evidence="1 2">DHOM06</strain>
    </source>
</reference>
<gene>
    <name evidence="1" type="ORF">DWV00_19740</name>
</gene>
<accession>A0A3D8JX43</accession>
<organism evidence="1 2">
    <name type="scientific">Trinickia dinghuensis</name>
    <dbReference type="NCBI Taxonomy" id="2291023"/>
    <lineage>
        <taxon>Bacteria</taxon>
        <taxon>Pseudomonadati</taxon>
        <taxon>Pseudomonadota</taxon>
        <taxon>Betaproteobacteria</taxon>
        <taxon>Burkholderiales</taxon>
        <taxon>Burkholderiaceae</taxon>
        <taxon>Trinickia</taxon>
    </lineage>
</organism>
<protein>
    <submittedName>
        <fullName evidence="1">Uncharacterized protein</fullName>
    </submittedName>
</protein>
<keyword evidence="2" id="KW-1185">Reference proteome</keyword>